<dbReference type="AlphaFoldDB" id="A0A0E9VBV0"/>
<name>A0A0E9VBV0_ANGAN</name>
<protein>
    <submittedName>
        <fullName evidence="1">Uncharacterized protein</fullName>
    </submittedName>
</protein>
<dbReference type="EMBL" id="GBXM01033086">
    <property type="protein sequence ID" value="JAH75491.1"/>
    <property type="molecule type" value="Transcribed_RNA"/>
</dbReference>
<proteinExistence type="predicted"/>
<accession>A0A0E9VBV0</accession>
<organism evidence="1">
    <name type="scientific">Anguilla anguilla</name>
    <name type="common">European freshwater eel</name>
    <name type="synonym">Muraena anguilla</name>
    <dbReference type="NCBI Taxonomy" id="7936"/>
    <lineage>
        <taxon>Eukaryota</taxon>
        <taxon>Metazoa</taxon>
        <taxon>Chordata</taxon>
        <taxon>Craniata</taxon>
        <taxon>Vertebrata</taxon>
        <taxon>Euteleostomi</taxon>
        <taxon>Actinopterygii</taxon>
        <taxon>Neopterygii</taxon>
        <taxon>Teleostei</taxon>
        <taxon>Anguilliformes</taxon>
        <taxon>Anguillidae</taxon>
        <taxon>Anguilla</taxon>
    </lineage>
</organism>
<reference evidence="1" key="1">
    <citation type="submission" date="2014-11" db="EMBL/GenBank/DDBJ databases">
        <authorList>
            <person name="Amaro Gonzalez C."/>
        </authorList>
    </citation>
    <scope>NUCLEOTIDE SEQUENCE</scope>
</reference>
<evidence type="ECO:0000313" key="1">
    <source>
        <dbReference type="EMBL" id="JAH75491.1"/>
    </source>
</evidence>
<reference evidence="1" key="2">
    <citation type="journal article" date="2015" name="Fish Shellfish Immunol.">
        <title>Early steps in the European eel (Anguilla anguilla)-Vibrio vulnificus interaction in the gills: Role of the RtxA13 toxin.</title>
        <authorList>
            <person name="Callol A."/>
            <person name="Pajuelo D."/>
            <person name="Ebbesson L."/>
            <person name="Teles M."/>
            <person name="MacKenzie S."/>
            <person name="Amaro C."/>
        </authorList>
    </citation>
    <scope>NUCLEOTIDE SEQUENCE</scope>
</reference>
<sequence>MIFVSSSALRHLIRLDTPAIDVPFMVRLMVEILLYKISYS</sequence>